<dbReference type="PROSITE" id="PS00028">
    <property type="entry name" value="ZINC_FINGER_C2H2_1"/>
    <property type="match status" value="1"/>
</dbReference>
<reference evidence="4" key="2">
    <citation type="submission" date="2023-06" db="EMBL/GenBank/DDBJ databases">
        <authorList>
            <consortium name="Lawrence Berkeley National Laboratory"/>
            <person name="Haridas S."/>
            <person name="Hensen N."/>
            <person name="Bonometti L."/>
            <person name="Westerberg I."/>
            <person name="Brannstrom I.O."/>
            <person name="Guillou S."/>
            <person name="Cros-Aarteil S."/>
            <person name="Calhoun S."/>
            <person name="Kuo A."/>
            <person name="Mondo S."/>
            <person name="Pangilinan J."/>
            <person name="Riley R."/>
            <person name="Labutti K."/>
            <person name="Andreopoulos B."/>
            <person name="Lipzen A."/>
            <person name="Chen C."/>
            <person name="Yanf M."/>
            <person name="Daum C."/>
            <person name="Ng V."/>
            <person name="Clum A."/>
            <person name="Steindorff A."/>
            <person name="Ohm R."/>
            <person name="Martin F."/>
            <person name="Silar P."/>
            <person name="Natvig D."/>
            <person name="Lalanne C."/>
            <person name="Gautier V."/>
            <person name="Ament-Velasquez S.L."/>
            <person name="Kruys A."/>
            <person name="Hutchinson M.I."/>
            <person name="Powell A.J."/>
            <person name="Barry K."/>
            <person name="Miller A.N."/>
            <person name="Grigoriev I.V."/>
            <person name="Debuchy R."/>
            <person name="Gladieux P."/>
            <person name="Thoren M.H."/>
            <person name="Johannesson H."/>
        </authorList>
    </citation>
    <scope>NUCLEOTIDE SEQUENCE</scope>
    <source>
        <strain evidence="4">CBS 955.72</strain>
    </source>
</reference>
<feature type="compositionally biased region" description="Basic and acidic residues" evidence="2">
    <location>
        <begin position="546"/>
        <end position="567"/>
    </location>
</feature>
<evidence type="ECO:0000256" key="1">
    <source>
        <dbReference type="PROSITE-ProRule" id="PRU00042"/>
    </source>
</evidence>
<proteinExistence type="predicted"/>
<organism evidence="4 5">
    <name type="scientific">Lasiosphaeria hispida</name>
    <dbReference type="NCBI Taxonomy" id="260671"/>
    <lineage>
        <taxon>Eukaryota</taxon>
        <taxon>Fungi</taxon>
        <taxon>Dikarya</taxon>
        <taxon>Ascomycota</taxon>
        <taxon>Pezizomycotina</taxon>
        <taxon>Sordariomycetes</taxon>
        <taxon>Sordariomycetidae</taxon>
        <taxon>Sordariales</taxon>
        <taxon>Lasiosphaeriaceae</taxon>
        <taxon>Lasiosphaeria</taxon>
    </lineage>
</organism>
<evidence type="ECO:0000313" key="5">
    <source>
        <dbReference type="Proteomes" id="UP001275084"/>
    </source>
</evidence>
<keyword evidence="1" id="KW-0863">Zinc-finger</keyword>
<dbReference type="PROSITE" id="PS50157">
    <property type="entry name" value="ZINC_FINGER_C2H2_2"/>
    <property type="match status" value="1"/>
</dbReference>
<protein>
    <recommendedName>
        <fullName evidence="3">C2H2-type domain-containing protein</fullName>
    </recommendedName>
</protein>
<feature type="domain" description="C2H2-type" evidence="3">
    <location>
        <begin position="573"/>
        <end position="603"/>
    </location>
</feature>
<comment type="caution">
    <text evidence="4">The sequence shown here is derived from an EMBL/GenBank/DDBJ whole genome shotgun (WGS) entry which is preliminary data.</text>
</comment>
<evidence type="ECO:0000313" key="4">
    <source>
        <dbReference type="EMBL" id="KAK3357961.1"/>
    </source>
</evidence>
<sequence length="645" mass="70954">MESYEDMSAEPGDPMSLIIGSDPTQLERALAETDGLLAGMRILDKAEPLDQERDTGLLDYHAGDISRATTTALGDDPPPSQSHGPVSSMELLPLIRTDVPAVLGVDGRYRDGSTNITNLVRRRNPIRVPTCYNGAPTDGDAPTQWAVLRCLRQAMVAHHRRFQEVIANSPVPAASKLAHAYPSAKAMCEKGILTFRDILNGVSPTGLAGVFAFASLSYAISILLFERGRLRREHILLGLEVWKDSIHDSEEREAFSWLAQALFLEAETQLRQPPKGLIEDSATGFRLHHRPLEGDCLESGLCVRGDGPLVSGPDMGSTSGEGLDSGYGAVPTVEEMVLQLADLSYAEFHFFELGGLSEQEQTFGRASREGNVTETVASNDNRAALAAPQPQLYLPSSESPHEPTRTNGEAAKRTHIFLAVVDFVKGAGGFLYALSGNGITTKTRPSGDGGLARADDRSRFERQTRKEFFDRLPREEADPVFLGLLSAAKKFVALGCLQTMEEVLELLTCVSRNVLSAGKAWRIFMEWIYGRSAVLRSQRSALRPERVCSRSESESRSRASSPRDRISKSKRVYTCSHPGCDRNFQTAAGRSKHKNSKHAEQTRVIDCPLPGCVYGHERRDRVRQHFLIVHGPDLPLLLQDRSRRS</sequence>
<dbReference type="InterPro" id="IPR013087">
    <property type="entry name" value="Znf_C2H2_type"/>
</dbReference>
<keyword evidence="1" id="KW-0479">Metal-binding</keyword>
<reference evidence="4" key="1">
    <citation type="journal article" date="2023" name="Mol. Phylogenet. Evol.">
        <title>Genome-scale phylogeny and comparative genomics of the fungal order Sordariales.</title>
        <authorList>
            <person name="Hensen N."/>
            <person name="Bonometti L."/>
            <person name="Westerberg I."/>
            <person name="Brannstrom I.O."/>
            <person name="Guillou S."/>
            <person name="Cros-Aarteil S."/>
            <person name="Calhoun S."/>
            <person name="Haridas S."/>
            <person name="Kuo A."/>
            <person name="Mondo S."/>
            <person name="Pangilinan J."/>
            <person name="Riley R."/>
            <person name="LaButti K."/>
            <person name="Andreopoulos B."/>
            <person name="Lipzen A."/>
            <person name="Chen C."/>
            <person name="Yan M."/>
            <person name="Daum C."/>
            <person name="Ng V."/>
            <person name="Clum A."/>
            <person name="Steindorff A."/>
            <person name="Ohm R.A."/>
            <person name="Martin F."/>
            <person name="Silar P."/>
            <person name="Natvig D.O."/>
            <person name="Lalanne C."/>
            <person name="Gautier V."/>
            <person name="Ament-Velasquez S.L."/>
            <person name="Kruys A."/>
            <person name="Hutchinson M.I."/>
            <person name="Powell A.J."/>
            <person name="Barry K."/>
            <person name="Miller A.N."/>
            <person name="Grigoriev I.V."/>
            <person name="Debuchy R."/>
            <person name="Gladieux P."/>
            <person name="Hiltunen Thoren M."/>
            <person name="Johannesson H."/>
        </authorList>
    </citation>
    <scope>NUCLEOTIDE SEQUENCE</scope>
    <source>
        <strain evidence="4">CBS 955.72</strain>
    </source>
</reference>
<feature type="region of interest" description="Disordered" evidence="2">
    <location>
        <begin position="546"/>
        <end position="568"/>
    </location>
</feature>
<dbReference type="AlphaFoldDB" id="A0AAJ0HNQ0"/>
<dbReference type="Proteomes" id="UP001275084">
    <property type="component" value="Unassembled WGS sequence"/>
</dbReference>
<dbReference type="SMART" id="SM00355">
    <property type="entry name" value="ZnF_C2H2"/>
    <property type="match status" value="2"/>
</dbReference>
<accession>A0AAJ0HNQ0</accession>
<evidence type="ECO:0000256" key="2">
    <source>
        <dbReference type="SAM" id="MobiDB-lite"/>
    </source>
</evidence>
<gene>
    <name evidence="4" type="ORF">B0T25DRAFT_540642</name>
</gene>
<evidence type="ECO:0000259" key="3">
    <source>
        <dbReference type="PROSITE" id="PS50157"/>
    </source>
</evidence>
<keyword evidence="5" id="KW-1185">Reference proteome</keyword>
<dbReference type="EMBL" id="JAUIQD010000003">
    <property type="protein sequence ID" value="KAK3357961.1"/>
    <property type="molecule type" value="Genomic_DNA"/>
</dbReference>
<dbReference type="GO" id="GO:0008270">
    <property type="term" value="F:zinc ion binding"/>
    <property type="evidence" value="ECO:0007669"/>
    <property type="project" value="UniProtKB-KW"/>
</dbReference>
<keyword evidence="1" id="KW-0862">Zinc</keyword>
<name>A0AAJ0HNQ0_9PEZI</name>